<dbReference type="GO" id="GO:0003676">
    <property type="term" value="F:nucleic acid binding"/>
    <property type="evidence" value="ECO:0007669"/>
    <property type="project" value="InterPro"/>
</dbReference>
<keyword evidence="2" id="KW-0539">Nucleus</keyword>
<comment type="caution">
    <text evidence="6">The sequence shown here is derived from an EMBL/GenBank/DDBJ whole genome shotgun (WGS) entry which is preliminary data.</text>
</comment>
<dbReference type="InterPro" id="IPR000467">
    <property type="entry name" value="G_patch_dom"/>
</dbReference>
<gene>
    <name evidence="6" type="ORF">JXQ802_LOCUS36401</name>
    <name evidence="5" type="ORF">PYM288_LOCUS23419</name>
</gene>
<dbReference type="Pfam" id="PF12656">
    <property type="entry name" value="G-patch_2"/>
    <property type="match status" value="1"/>
</dbReference>
<accession>A0A815N110</accession>
<protein>
    <recommendedName>
        <fullName evidence="4">G-patch domain-containing protein</fullName>
    </recommendedName>
</protein>
<evidence type="ECO:0000256" key="2">
    <source>
        <dbReference type="ARBA" id="ARBA00023242"/>
    </source>
</evidence>
<evidence type="ECO:0000256" key="3">
    <source>
        <dbReference type="SAM" id="MobiDB-lite"/>
    </source>
</evidence>
<dbReference type="InterPro" id="IPR041993">
    <property type="entry name" value="GPKOW_KOW1"/>
</dbReference>
<keyword evidence="7" id="KW-1185">Reference proteome</keyword>
<feature type="compositionally biased region" description="Basic and acidic residues" evidence="3">
    <location>
        <begin position="343"/>
        <end position="387"/>
    </location>
</feature>
<dbReference type="InterPro" id="IPR026822">
    <property type="entry name" value="Spp2/MOS2_G-patch"/>
</dbReference>
<dbReference type="PANTHER" id="PTHR15818:SF2">
    <property type="entry name" value="G-PATCH DOMAIN AND KOW MOTIFS-CONTAINING PROTEIN"/>
    <property type="match status" value="1"/>
</dbReference>
<feature type="compositionally biased region" description="Basic and acidic residues" evidence="3">
    <location>
        <begin position="409"/>
        <end position="420"/>
    </location>
</feature>
<dbReference type="EMBL" id="CAJNOH010001085">
    <property type="protein sequence ID" value="CAF1173833.1"/>
    <property type="molecule type" value="Genomic_DNA"/>
</dbReference>
<dbReference type="Proteomes" id="UP000663854">
    <property type="component" value="Unassembled WGS sequence"/>
</dbReference>
<evidence type="ECO:0000313" key="6">
    <source>
        <dbReference type="EMBL" id="CAF1430433.1"/>
    </source>
</evidence>
<dbReference type="GO" id="GO:0000398">
    <property type="term" value="P:mRNA splicing, via spliceosome"/>
    <property type="evidence" value="ECO:0007669"/>
    <property type="project" value="InterPro"/>
</dbReference>
<feature type="compositionally biased region" description="Basic and acidic residues" evidence="3">
    <location>
        <begin position="312"/>
        <end position="321"/>
    </location>
</feature>
<dbReference type="GO" id="GO:0005681">
    <property type="term" value="C:spliceosomal complex"/>
    <property type="evidence" value="ECO:0007669"/>
    <property type="project" value="TreeGrafter"/>
</dbReference>
<feature type="domain" description="G-patch" evidence="4">
    <location>
        <begin position="169"/>
        <end position="215"/>
    </location>
</feature>
<evidence type="ECO:0000313" key="7">
    <source>
        <dbReference type="Proteomes" id="UP000663870"/>
    </source>
</evidence>
<comment type="subcellular location">
    <subcellularLocation>
        <location evidence="1">Nucleus</location>
    </subcellularLocation>
</comment>
<dbReference type="CDD" id="cd13152">
    <property type="entry name" value="KOW_GPKOW_A"/>
    <property type="match status" value="1"/>
</dbReference>
<dbReference type="PROSITE" id="PS50174">
    <property type="entry name" value="G_PATCH"/>
    <property type="match status" value="1"/>
</dbReference>
<dbReference type="PANTHER" id="PTHR15818">
    <property type="entry name" value="G PATCH AND KOW-CONTAINING"/>
    <property type="match status" value="1"/>
</dbReference>
<evidence type="ECO:0000256" key="1">
    <source>
        <dbReference type="ARBA" id="ARBA00004123"/>
    </source>
</evidence>
<dbReference type="EMBL" id="CAJNOL010001866">
    <property type="protein sequence ID" value="CAF1430433.1"/>
    <property type="molecule type" value="Genomic_DNA"/>
</dbReference>
<feature type="region of interest" description="Disordered" evidence="3">
    <location>
        <begin position="312"/>
        <end position="420"/>
    </location>
</feature>
<proteinExistence type="predicted"/>
<sequence length="420" mass="48197">MAEPSRITFKLGGIKRPALNNLASSSSSIQFDSSTTNNNDQAELVTGFHNGEIKSSIPTVIKKELVIAAQPNAHHKFFKLKTNLGKTIVSNTTSSNEPINSLDDDARRALIREAQEANETWDQRNENGTIHVHTIEQDSVNTFMNNITSNENIIEEKEIENADYEQVPIEEFGMAVLRGMGYKEDTGLGISNKKQIDVFVPETRPRGLGLGADRKILEKINQLKRNLKKSGIDEKDDLCFENGAFVLIEKGPHRDLYGTIESIEEDVARITVSLAIGGTNKKKETVSISQYYVKLVTEKEFLKYSKYVNKSKAEQVEKETSDQLMKNYHLQDNNKDYKRHRSSKNDDYDRKHHRSSDKDDNYKHHRSSDKDDNYKHHRSLKNDDYDRKHHRSSNNDNYDQKSHHSSNGRRYEESSKSRKH</sequence>
<organism evidence="6 7">
    <name type="scientific">Rotaria sordida</name>
    <dbReference type="NCBI Taxonomy" id="392033"/>
    <lineage>
        <taxon>Eukaryota</taxon>
        <taxon>Metazoa</taxon>
        <taxon>Spiralia</taxon>
        <taxon>Gnathifera</taxon>
        <taxon>Rotifera</taxon>
        <taxon>Eurotatoria</taxon>
        <taxon>Bdelloidea</taxon>
        <taxon>Philodinida</taxon>
        <taxon>Philodinidae</taxon>
        <taxon>Rotaria</taxon>
    </lineage>
</organism>
<reference evidence="6" key="1">
    <citation type="submission" date="2021-02" db="EMBL/GenBank/DDBJ databases">
        <authorList>
            <person name="Nowell W R."/>
        </authorList>
    </citation>
    <scope>NUCLEOTIDE SEQUENCE</scope>
</reference>
<evidence type="ECO:0000259" key="4">
    <source>
        <dbReference type="PROSITE" id="PS50174"/>
    </source>
</evidence>
<dbReference type="SMART" id="SM00443">
    <property type="entry name" value="G_patch"/>
    <property type="match status" value="1"/>
</dbReference>
<dbReference type="InterPro" id="IPR045166">
    <property type="entry name" value="Spp2-like"/>
</dbReference>
<dbReference type="AlphaFoldDB" id="A0A815N110"/>
<dbReference type="Proteomes" id="UP000663870">
    <property type="component" value="Unassembled WGS sequence"/>
</dbReference>
<evidence type="ECO:0000313" key="5">
    <source>
        <dbReference type="EMBL" id="CAF1173833.1"/>
    </source>
</evidence>
<name>A0A815N110_9BILA</name>